<evidence type="ECO:0000313" key="3">
    <source>
        <dbReference type="Proteomes" id="UP000005408"/>
    </source>
</evidence>
<dbReference type="InterPro" id="IPR045860">
    <property type="entry name" value="Snake_toxin-like_sf"/>
</dbReference>
<proteinExistence type="predicted"/>
<feature type="signal peptide" evidence="1">
    <location>
        <begin position="1"/>
        <end position="17"/>
    </location>
</feature>
<name>A0A8W8J2B1_MAGGI</name>
<keyword evidence="1" id="KW-0732">Signal</keyword>
<organism evidence="2 3">
    <name type="scientific">Magallana gigas</name>
    <name type="common">Pacific oyster</name>
    <name type="synonym">Crassostrea gigas</name>
    <dbReference type="NCBI Taxonomy" id="29159"/>
    <lineage>
        <taxon>Eukaryota</taxon>
        <taxon>Metazoa</taxon>
        <taxon>Spiralia</taxon>
        <taxon>Lophotrochozoa</taxon>
        <taxon>Mollusca</taxon>
        <taxon>Bivalvia</taxon>
        <taxon>Autobranchia</taxon>
        <taxon>Pteriomorphia</taxon>
        <taxon>Ostreida</taxon>
        <taxon>Ostreoidea</taxon>
        <taxon>Ostreidae</taxon>
        <taxon>Magallana</taxon>
    </lineage>
</organism>
<dbReference type="Gene3D" id="2.10.60.10">
    <property type="entry name" value="CD59"/>
    <property type="match status" value="1"/>
</dbReference>
<evidence type="ECO:0000256" key="1">
    <source>
        <dbReference type="SAM" id="SignalP"/>
    </source>
</evidence>
<dbReference type="CDD" id="cd00117">
    <property type="entry name" value="TFP"/>
    <property type="match status" value="1"/>
</dbReference>
<dbReference type="AlphaFoldDB" id="A0A8W8J2B1"/>
<reference evidence="2" key="1">
    <citation type="submission" date="2022-08" db="UniProtKB">
        <authorList>
            <consortium name="EnsemblMetazoa"/>
        </authorList>
    </citation>
    <scope>IDENTIFICATION</scope>
    <source>
        <strain evidence="2">05x7-T-G4-1.051#20</strain>
    </source>
</reference>
<protein>
    <recommendedName>
        <fullName evidence="4">UPAR/Ly6 domain-containing protein</fullName>
    </recommendedName>
</protein>
<feature type="chain" id="PRO_5036456852" description="UPAR/Ly6 domain-containing protein" evidence="1">
    <location>
        <begin position="18"/>
        <end position="195"/>
    </location>
</feature>
<dbReference type="EnsemblMetazoa" id="G16937.1">
    <property type="protein sequence ID" value="G16937.1:cds"/>
    <property type="gene ID" value="G16937"/>
</dbReference>
<accession>A0A8W8J2B1</accession>
<evidence type="ECO:0000313" key="2">
    <source>
        <dbReference type="EnsemblMetazoa" id="G16937.1:cds"/>
    </source>
</evidence>
<keyword evidence="3" id="KW-1185">Reference proteome</keyword>
<dbReference type="Proteomes" id="UP000005408">
    <property type="component" value="Unassembled WGS sequence"/>
</dbReference>
<sequence length="195" mass="21649">MLLKVCVLLAVWSVIRTCDDVNTVACGQLDRVMNVCTDPCFSNMCQRYCGKCPLKCYHCVSTSQEDCTEIVECPNMEYACVHEKFLTNNFTVGHKRGCVHFQVCSQLYGTACHSAGECTDQRGFCCKSDLCNRNTTSQRASRDVHTQTSNIHQKRGCDTLQESLSHVLGRSDSIDITVQGHCCSGNLCNQVKPGQ</sequence>
<dbReference type="SUPFAM" id="SSF57302">
    <property type="entry name" value="Snake toxin-like"/>
    <property type="match status" value="1"/>
</dbReference>
<evidence type="ECO:0008006" key="4">
    <source>
        <dbReference type="Google" id="ProtNLM"/>
    </source>
</evidence>